<name>M2SN13_COCSN</name>
<dbReference type="KEGG" id="bsc:COCSADRAFT_303566"/>
<gene>
    <name evidence="3" type="ORF">COCSADRAFT_303566</name>
</gene>
<sequence length="124" mass="13226">MSTVTLGTSIEARLVLIVCCWLASGAAVAFSPAGAPVDTTSAQVRVPAVAATRSSTRVFSSTISSISFALWSIIACWFFLISLVSRSRFWIVSFCCWMILVNARSPAVVFVLLGGVPCASLQWC</sequence>
<dbReference type="GeneID" id="19136228"/>
<protein>
    <recommendedName>
        <fullName evidence="5">Secreted peptide</fullName>
    </recommendedName>
</protein>
<keyword evidence="4" id="KW-1185">Reference proteome</keyword>
<keyword evidence="1" id="KW-1133">Transmembrane helix</keyword>
<feature type="transmembrane region" description="Helical" evidence="1">
    <location>
        <begin position="89"/>
        <end position="113"/>
    </location>
</feature>
<proteinExistence type="predicted"/>
<keyword evidence="1" id="KW-0812">Transmembrane</keyword>
<feature type="transmembrane region" description="Helical" evidence="1">
    <location>
        <begin position="58"/>
        <end position="80"/>
    </location>
</feature>
<dbReference type="RefSeq" id="XP_007706136.1">
    <property type="nucleotide sequence ID" value="XM_007707946.1"/>
</dbReference>
<evidence type="ECO:0000256" key="2">
    <source>
        <dbReference type="SAM" id="SignalP"/>
    </source>
</evidence>
<dbReference type="AlphaFoldDB" id="M2SN13"/>
<feature type="signal peptide" evidence="2">
    <location>
        <begin position="1"/>
        <end position="27"/>
    </location>
</feature>
<organism evidence="3 4">
    <name type="scientific">Cochliobolus sativus (strain ND90Pr / ATCC 201652)</name>
    <name type="common">Common root rot and spot blotch fungus</name>
    <name type="synonym">Bipolaris sorokiniana</name>
    <dbReference type="NCBI Taxonomy" id="665912"/>
    <lineage>
        <taxon>Eukaryota</taxon>
        <taxon>Fungi</taxon>
        <taxon>Dikarya</taxon>
        <taxon>Ascomycota</taxon>
        <taxon>Pezizomycotina</taxon>
        <taxon>Dothideomycetes</taxon>
        <taxon>Pleosporomycetidae</taxon>
        <taxon>Pleosporales</taxon>
        <taxon>Pleosporineae</taxon>
        <taxon>Pleosporaceae</taxon>
        <taxon>Bipolaris</taxon>
    </lineage>
</organism>
<evidence type="ECO:0000313" key="3">
    <source>
        <dbReference type="EMBL" id="EMD58162.1"/>
    </source>
</evidence>
<dbReference type="HOGENOM" id="CLU_2003732_0_0_1"/>
<evidence type="ECO:0008006" key="5">
    <source>
        <dbReference type="Google" id="ProtNLM"/>
    </source>
</evidence>
<keyword evidence="2" id="KW-0732">Signal</keyword>
<evidence type="ECO:0000313" key="4">
    <source>
        <dbReference type="Proteomes" id="UP000016934"/>
    </source>
</evidence>
<reference evidence="4" key="2">
    <citation type="journal article" date="2013" name="PLoS Genet.">
        <title>Comparative genome structure, secondary metabolite, and effector coding capacity across Cochliobolus pathogens.</title>
        <authorList>
            <person name="Condon B.J."/>
            <person name="Leng Y."/>
            <person name="Wu D."/>
            <person name="Bushley K.E."/>
            <person name="Ohm R.A."/>
            <person name="Otillar R."/>
            <person name="Martin J."/>
            <person name="Schackwitz W."/>
            <person name="Grimwood J."/>
            <person name="MohdZainudin N."/>
            <person name="Xue C."/>
            <person name="Wang R."/>
            <person name="Manning V.A."/>
            <person name="Dhillon B."/>
            <person name="Tu Z.J."/>
            <person name="Steffenson B.J."/>
            <person name="Salamov A."/>
            <person name="Sun H."/>
            <person name="Lowry S."/>
            <person name="LaButti K."/>
            <person name="Han J."/>
            <person name="Copeland A."/>
            <person name="Lindquist E."/>
            <person name="Barry K."/>
            <person name="Schmutz J."/>
            <person name="Baker S.E."/>
            <person name="Ciuffetti L.M."/>
            <person name="Grigoriev I.V."/>
            <person name="Zhong S."/>
            <person name="Turgeon B.G."/>
        </authorList>
    </citation>
    <scope>NUCLEOTIDE SEQUENCE [LARGE SCALE GENOMIC DNA]</scope>
    <source>
        <strain evidence="4">ND90Pr / ATCC 201652</strain>
    </source>
</reference>
<evidence type="ECO:0000256" key="1">
    <source>
        <dbReference type="SAM" id="Phobius"/>
    </source>
</evidence>
<dbReference type="Proteomes" id="UP000016934">
    <property type="component" value="Unassembled WGS sequence"/>
</dbReference>
<accession>M2SN13</accession>
<keyword evidence="1" id="KW-0472">Membrane</keyword>
<feature type="chain" id="PRO_5004025121" description="Secreted peptide" evidence="2">
    <location>
        <begin position="28"/>
        <end position="124"/>
    </location>
</feature>
<dbReference type="EMBL" id="KB445683">
    <property type="protein sequence ID" value="EMD58162.1"/>
    <property type="molecule type" value="Genomic_DNA"/>
</dbReference>
<reference evidence="3 4" key="1">
    <citation type="journal article" date="2012" name="PLoS Pathog.">
        <title>Diverse lifestyles and strategies of plant pathogenesis encoded in the genomes of eighteen Dothideomycetes fungi.</title>
        <authorList>
            <person name="Ohm R.A."/>
            <person name="Feau N."/>
            <person name="Henrissat B."/>
            <person name="Schoch C.L."/>
            <person name="Horwitz B.A."/>
            <person name="Barry K.W."/>
            <person name="Condon B.J."/>
            <person name="Copeland A.C."/>
            <person name="Dhillon B."/>
            <person name="Glaser F."/>
            <person name="Hesse C.N."/>
            <person name="Kosti I."/>
            <person name="LaButti K."/>
            <person name="Lindquist E.A."/>
            <person name="Lucas S."/>
            <person name="Salamov A.A."/>
            <person name="Bradshaw R.E."/>
            <person name="Ciuffetti L."/>
            <person name="Hamelin R.C."/>
            <person name="Kema G.H.J."/>
            <person name="Lawrence C."/>
            <person name="Scott J.A."/>
            <person name="Spatafora J.W."/>
            <person name="Turgeon B.G."/>
            <person name="de Wit P.J.G.M."/>
            <person name="Zhong S."/>
            <person name="Goodwin S.B."/>
            <person name="Grigoriev I.V."/>
        </authorList>
    </citation>
    <scope>NUCLEOTIDE SEQUENCE [LARGE SCALE GENOMIC DNA]</scope>
    <source>
        <strain evidence="4">ND90Pr / ATCC 201652</strain>
    </source>
</reference>